<evidence type="ECO:0000313" key="1">
    <source>
        <dbReference type="EMBL" id="TDF73176.1"/>
    </source>
</evidence>
<gene>
    <name evidence="1" type="ORF">E0946_03940</name>
</gene>
<evidence type="ECO:0000313" key="2">
    <source>
        <dbReference type="Proteomes" id="UP000294588"/>
    </source>
</evidence>
<keyword evidence="2" id="KW-1185">Reference proteome</keyword>
<dbReference type="Proteomes" id="UP000294588">
    <property type="component" value="Unassembled WGS sequence"/>
</dbReference>
<reference evidence="1" key="1">
    <citation type="submission" date="2019-03" db="EMBL/GenBank/DDBJ databases">
        <title>Candidatus Syntrophosphaera thermopropionivorans: a novel player in syntrophic propionate oxidation during anaerobic digestion.</title>
        <authorList>
            <person name="Dyksma S."/>
        </authorList>
    </citation>
    <scope>NUCLEOTIDE SEQUENCE</scope>
    <source>
        <strain evidence="1">W5</strain>
    </source>
</reference>
<protein>
    <submittedName>
        <fullName evidence="1">TatD family deoxyribonuclease</fullName>
    </submittedName>
</protein>
<accession>A0AC61QJF0</accession>
<proteinExistence type="predicted"/>
<dbReference type="EMBL" id="SMOG01000008">
    <property type="protein sequence ID" value="TDF73176.1"/>
    <property type="molecule type" value="Genomic_DNA"/>
</dbReference>
<name>A0AC61QJF0_9BACT</name>
<organism evidence="1 2">
    <name type="scientific">Candidatus Syntrophosphaera thermopropionivorans</name>
    <dbReference type="NCBI Taxonomy" id="2593015"/>
    <lineage>
        <taxon>Bacteria</taxon>
        <taxon>Pseudomonadati</taxon>
        <taxon>Candidatus Cloacimonadota</taxon>
        <taxon>Candidatus Cloacimonadia</taxon>
        <taxon>Candidatus Cloacimonadales</taxon>
        <taxon>Candidatus Cloacimonadaceae</taxon>
        <taxon>Candidatus Syntrophosphaera</taxon>
    </lineage>
</organism>
<comment type="caution">
    <text evidence="1">The sequence shown here is derived from an EMBL/GenBank/DDBJ whole genome shotgun (WGS) entry which is preliminary data.</text>
</comment>
<sequence>MRLVDAHCHLASLNQIIPVEVLLKEAKEAGITHFLSSALSKEEIAFHRQHSLPGVLFSAGIHPHYAGCDLELEDIEGVCAEHCVWAVGEIGLDRYGKDIEKQIKLFSQQLELAKHYQLPVVLHIVGYQQQAYELLKHYPLKYLVHGYAGSLEGYRLLSRLNSYFTIGERILRPDKHNLLQEMINDKRYLLETDITRDYVLPGEHNPLLRLVDVFEQVQKQCRVDAEEILTTQYENFIELTQGKL</sequence>